<evidence type="ECO:0000313" key="3">
    <source>
        <dbReference type="EMBL" id="KRN34063.1"/>
    </source>
</evidence>
<dbReference type="Proteomes" id="UP000051645">
    <property type="component" value="Unassembled WGS sequence"/>
</dbReference>
<protein>
    <submittedName>
        <fullName evidence="3">Uncharacterized protein</fullName>
    </submittedName>
</protein>
<dbReference type="Proteomes" id="UP000051751">
    <property type="component" value="Unassembled WGS sequence"/>
</dbReference>
<evidence type="ECO:0000313" key="2">
    <source>
        <dbReference type="EMBL" id="KRN29408.1"/>
    </source>
</evidence>
<keyword evidence="4" id="KW-1185">Reference proteome</keyword>
<dbReference type="EMBL" id="JQAT01000001">
    <property type="protein sequence ID" value="KRN29408.1"/>
    <property type="molecule type" value="Genomic_DNA"/>
</dbReference>
<proteinExistence type="predicted"/>
<feature type="transmembrane region" description="Helical" evidence="1">
    <location>
        <begin position="24"/>
        <end position="42"/>
    </location>
</feature>
<keyword evidence="1" id="KW-0812">Transmembrane</keyword>
<comment type="caution">
    <text evidence="3">The sequence shown here is derived from an EMBL/GenBank/DDBJ whole genome shotgun (WGS) entry which is preliminary data.</text>
</comment>
<sequence>MSSSQGHQFPYYQTLKFNPFMNDSFIYLFLRLIANVFIIPDLNRQCTTGF</sequence>
<evidence type="ECO:0000313" key="5">
    <source>
        <dbReference type="Proteomes" id="UP000051751"/>
    </source>
</evidence>
<dbReference type="EMBL" id="JQAZ01000001">
    <property type="protein sequence ID" value="KRN34063.1"/>
    <property type="molecule type" value="Genomic_DNA"/>
</dbReference>
<accession>A0A0R2FZT3</accession>
<keyword evidence="1" id="KW-0472">Membrane</keyword>
<keyword evidence="1" id="KW-1133">Transmembrane helix</keyword>
<name>A0A0R2FZT3_9LACO</name>
<reference evidence="4 5" key="1">
    <citation type="journal article" date="2015" name="Genome Announc.">
        <title>Expanding the biotechnology potential of lactobacilli through comparative genomics of 213 strains and associated genera.</title>
        <authorList>
            <person name="Sun Z."/>
            <person name="Harris H.M."/>
            <person name="McCann A."/>
            <person name="Guo C."/>
            <person name="Argimon S."/>
            <person name="Zhang W."/>
            <person name="Yang X."/>
            <person name="Jeffery I.B."/>
            <person name="Cooney J.C."/>
            <person name="Kagawa T.F."/>
            <person name="Liu W."/>
            <person name="Song Y."/>
            <person name="Salvetti E."/>
            <person name="Wrobel A."/>
            <person name="Rasinkangas P."/>
            <person name="Parkhill J."/>
            <person name="Rea M.C."/>
            <person name="O'Sullivan O."/>
            <person name="Ritari J."/>
            <person name="Douillard F.P."/>
            <person name="Paul Ross R."/>
            <person name="Yang R."/>
            <person name="Briner A.E."/>
            <person name="Felis G.E."/>
            <person name="de Vos W.M."/>
            <person name="Barrangou R."/>
            <person name="Klaenhammer T.R."/>
            <person name="Caufield P.W."/>
            <person name="Cui Y."/>
            <person name="Zhang H."/>
            <person name="O'Toole P.W."/>
        </authorList>
    </citation>
    <scope>NUCLEOTIDE SEQUENCE [LARGE SCALE GENOMIC DNA]</scope>
    <source>
        <strain evidence="2 5">ATCC BAA-66</strain>
        <strain evidence="3 4">DSM 13344</strain>
    </source>
</reference>
<organism evidence="3 4">
    <name type="scientific">Lactobacillus selangorensis</name>
    <dbReference type="NCBI Taxonomy" id="81857"/>
    <lineage>
        <taxon>Bacteria</taxon>
        <taxon>Bacillati</taxon>
        <taxon>Bacillota</taxon>
        <taxon>Bacilli</taxon>
        <taxon>Lactobacillales</taxon>
        <taxon>Lactobacillaceae</taxon>
        <taxon>Lactobacillus</taxon>
    </lineage>
</organism>
<evidence type="ECO:0000313" key="4">
    <source>
        <dbReference type="Proteomes" id="UP000051645"/>
    </source>
</evidence>
<evidence type="ECO:0000256" key="1">
    <source>
        <dbReference type="SAM" id="Phobius"/>
    </source>
</evidence>
<dbReference type="AlphaFoldDB" id="A0A0R2FZT3"/>
<gene>
    <name evidence="2" type="ORF">IV38_GL000292</name>
    <name evidence="3" type="ORF">IV40_GL000377</name>
</gene>